<comment type="caution">
    <text evidence="1">The sequence shown here is derived from an EMBL/GenBank/DDBJ whole genome shotgun (WGS) entry which is preliminary data.</text>
</comment>
<dbReference type="Proteomes" id="UP001159363">
    <property type="component" value="Chromosome 3"/>
</dbReference>
<reference evidence="1 2" key="1">
    <citation type="submission" date="2023-02" db="EMBL/GenBank/DDBJ databases">
        <title>LHISI_Scaffold_Assembly.</title>
        <authorList>
            <person name="Stuart O.P."/>
            <person name="Cleave R."/>
            <person name="Magrath M.J.L."/>
            <person name="Mikheyev A.S."/>
        </authorList>
    </citation>
    <scope>NUCLEOTIDE SEQUENCE [LARGE SCALE GENOMIC DNA]</scope>
    <source>
        <strain evidence="1">Daus_M_001</strain>
        <tissue evidence="1">Leg muscle</tissue>
    </source>
</reference>
<name>A0ABQ9I0I7_9NEOP</name>
<proteinExistence type="predicted"/>
<dbReference type="EMBL" id="JARBHB010000003">
    <property type="protein sequence ID" value="KAJ8890161.1"/>
    <property type="molecule type" value="Genomic_DNA"/>
</dbReference>
<evidence type="ECO:0000313" key="1">
    <source>
        <dbReference type="EMBL" id="KAJ8890161.1"/>
    </source>
</evidence>
<evidence type="ECO:0000313" key="2">
    <source>
        <dbReference type="Proteomes" id="UP001159363"/>
    </source>
</evidence>
<organism evidence="1 2">
    <name type="scientific">Dryococelus australis</name>
    <dbReference type="NCBI Taxonomy" id="614101"/>
    <lineage>
        <taxon>Eukaryota</taxon>
        <taxon>Metazoa</taxon>
        <taxon>Ecdysozoa</taxon>
        <taxon>Arthropoda</taxon>
        <taxon>Hexapoda</taxon>
        <taxon>Insecta</taxon>
        <taxon>Pterygota</taxon>
        <taxon>Neoptera</taxon>
        <taxon>Polyneoptera</taxon>
        <taxon>Phasmatodea</taxon>
        <taxon>Verophasmatodea</taxon>
        <taxon>Anareolatae</taxon>
        <taxon>Phasmatidae</taxon>
        <taxon>Eurycanthinae</taxon>
        <taxon>Dryococelus</taxon>
    </lineage>
</organism>
<protein>
    <submittedName>
        <fullName evidence="1">Uncharacterized protein</fullName>
    </submittedName>
</protein>
<sequence>MRNDNANFAFVALNHPTKQQNLGSWWCTGKTARLSPKQTGFDSRRGRLHIFACVEVVADDAAGQRISSGISLFHAVSFWCCSVLTSFHSHRLSKPRSVSLLASHQDDPGSIPGRVALDSRMWESCRTMPLVGGFSLGYTISSALPFRRSPIFTSITIIGSQDLNVKSRQNVRRHERTVCTKSLFCTMKHYDIGPMHFVQGIERTYRDVQGFVYWESASVVGNTSFCIDRYRFERKHHPPVTVYKDQKGKQSPIDNSSVTFKGGDCNVDQNFGIQLRQQCASSQPDLEAVPGGAKCRKKNGAAGDCVDPFQVPHHPPPPHSAETPERGRWEQRGRYPARIMEHGVVGTGQRCWHRKGRCARRISGWGEAAQITWDNGDVAYPPRTYVASSTRMWGRGGLMVRLLASHLGEPGSCLGGVAPRIVASGDRRRTMPPVGGFSRGSPPPPPSFHSGAAKCSPHFTLIDSQDLDVGSLHRNSRVAHVACILNSVWSLPFTCGPAEFSVVRIVAFDYGAIALYASTVSRVPTYKEDVTQICCVSGEIRRRHGLVQGVGEGAAPGTTFLLRPYIVDTLFPVCTSIKQSMLCCWMYKWYTLRQTGETEFWVFLFIVRTELVKTNSPDCLQASQQKI</sequence>
<keyword evidence="2" id="KW-1185">Reference proteome</keyword>
<accession>A0ABQ9I0I7</accession>
<gene>
    <name evidence="1" type="ORF">PR048_009668</name>
</gene>